<dbReference type="SUPFAM" id="SSF53383">
    <property type="entry name" value="PLP-dependent transferases"/>
    <property type="match status" value="1"/>
</dbReference>
<dbReference type="EMBL" id="UINC01002802">
    <property type="protein sequence ID" value="SVA00443.1"/>
    <property type="molecule type" value="Genomic_DNA"/>
</dbReference>
<dbReference type="PANTHER" id="PTHR43586:SF21">
    <property type="entry name" value="PYRIDOXAL PHOSPHATE (PLP)-DEPENDENT ASPARTATE AMINOTRANSFERASE SUPERFAMILY"/>
    <property type="match status" value="1"/>
</dbReference>
<dbReference type="Gene3D" id="3.90.1150.10">
    <property type="entry name" value="Aspartate Aminotransferase, domain 1"/>
    <property type="match status" value="1"/>
</dbReference>
<reference evidence="2" key="1">
    <citation type="submission" date="2018-05" db="EMBL/GenBank/DDBJ databases">
        <authorList>
            <person name="Lanie J.A."/>
            <person name="Ng W.-L."/>
            <person name="Kazmierczak K.M."/>
            <person name="Andrzejewski T.M."/>
            <person name="Davidsen T.M."/>
            <person name="Wayne K.J."/>
            <person name="Tettelin H."/>
            <person name="Glass J.I."/>
            <person name="Rusch D."/>
            <person name="Podicherti R."/>
            <person name="Tsui H.-C.T."/>
            <person name="Winkler M.E."/>
        </authorList>
    </citation>
    <scope>NUCLEOTIDE SEQUENCE</scope>
</reference>
<dbReference type="InterPro" id="IPR015421">
    <property type="entry name" value="PyrdxlP-dep_Trfase_major"/>
</dbReference>
<evidence type="ECO:0000313" key="2">
    <source>
        <dbReference type="EMBL" id="SVA00443.1"/>
    </source>
</evidence>
<gene>
    <name evidence="2" type="ORF">METZ01_LOCUS53297</name>
</gene>
<dbReference type="NCBIfam" id="TIGR01976">
    <property type="entry name" value="am_tr_V_VC1184"/>
    <property type="match status" value="1"/>
</dbReference>
<protein>
    <recommendedName>
        <fullName evidence="1">Aminotransferase class V domain-containing protein</fullName>
    </recommendedName>
</protein>
<evidence type="ECO:0000259" key="1">
    <source>
        <dbReference type="Pfam" id="PF00266"/>
    </source>
</evidence>
<dbReference type="InterPro" id="IPR015422">
    <property type="entry name" value="PyrdxlP-dep_Trfase_small"/>
</dbReference>
<sequence>MAINVKKIREQFPALSLTDEGKARIYLDNPGGTQVPRQVLDRMERYLVHTNANHGGPFRTSVESDHVLEEAHQGMADLLNAESADEIVFGPNMTTLTFAVSRSIGRLLSRGDVILLTRMDHDGNIGPWLHLAEDLGLKVRWLSFDLETYEYDLAEAADLLKDGAVKLAAINYASNCLGTINNVKAITELAHQSDAMVFVDAVQYVPHGPTDVQDLDCDFLVCSPYKFFGPHQGVLWGKSELLEKLEAYKVRPADDNAPGKFETGTQLHEGQAGTLGVLEYLQWIGETMGSEYQGYFPEFSGRRMSLHAAMLAVQEYEQTLSRRLIDGLRSLAGVVVRGISNQNDFSRRVPTVSFTVKNQNPEEIALKLAEENIFIWHGHNYALEAIRMMELEESGGVVRIGPVHYNTVEEIDCALEVLKTCW</sequence>
<dbReference type="PANTHER" id="PTHR43586">
    <property type="entry name" value="CYSTEINE DESULFURASE"/>
    <property type="match status" value="1"/>
</dbReference>
<dbReference type="InterPro" id="IPR011340">
    <property type="entry name" value="Cys_dSase-rel"/>
</dbReference>
<dbReference type="AlphaFoldDB" id="A0A381SGX2"/>
<organism evidence="2">
    <name type="scientific">marine metagenome</name>
    <dbReference type="NCBI Taxonomy" id="408172"/>
    <lineage>
        <taxon>unclassified sequences</taxon>
        <taxon>metagenomes</taxon>
        <taxon>ecological metagenomes</taxon>
    </lineage>
</organism>
<dbReference type="InterPro" id="IPR000192">
    <property type="entry name" value="Aminotrans_V_dom"/>
</dbReference>
<accession>A0A381SGX2</accession>
<feature type="domain" description="Aminotransferase class V" evidence="1">
    <location>
        <begin position="310"/>
        <end position="412"/>
    </location>
</feature>
<feature type="domain" description="Aminotransferase class V" evidence="1">
    <location>
        <begin position="25"/>
        <end position="285"/>
    </location>
</feature>
<proteinExistence type="predicted"/>
<dbReference type="Pfam" id="PF00266">
    <property type="entry name" value="Aminotran_5"/>
    <property type="match status" value="2"/>
</dbReference>
<dbReference type="Gene3D" id="3.40.640.10">
    <property type="entry name" value="Type I PLP-dependent aspartate aminotransferase-like (Major domain)"/>
    <property type="match status" value="1"/>
</dbReference>
<name>A0A381SGX2_9ZZZZ</name>
<dbReference type="InterPro" id="IPR015424">
    <property type="entry name" value="PyrdxlP-dep_Trfase"/>
</dbReference>